<evidence type="ECO:0000256" key="2">
    <source>
        <dbReference type="ARBA" id="ARBA00022670"/>
    </source>
</evidence>
<proteinExistence type="inferred from homology"/>
<organism evidence="9 10">
    <name type="scientific">Plastoroseomonas hellenica</name>
    <dbReference type="NCBI Taxonomy" id="2687306"/>
    <lineage>
        <taxon>Bacteria</taxon>
        <taxon>Pseudomonadati</taxon>
        <taxon>Pseudomonadota</taxon>
        <taxon>Alphaproteobacteria</taxon>
        <taxon>Acetobacterales</taxon>
        <taxon>Acetobacteraceae</taxon>
        <taxon>Plastoroseomonas</taxon>
    </lineage>
</organism>
<evidence type="ECO:0000313" key="9">
    <source>
        <dbReference type="EMBL" id="MBR0665751.1"/>
    </source>
</evidence>
<comment type="similarity">
    <text evidence="1 8">Belongs to the SOS response-associated peptidase family.</text>
</comment>
<dbReference type="EMBL" id="JAAGBB010000017">
    <property type="protein sequence ID" value="MBR0665751.1"/>
    <property type="molecule type" value="Genomic_DNA"/>
</dbReference>
<dbReference type="Gene3D" id="3.90.1680.10">
    <property type="entry name" value="SOS response associated peptidase-like"/>
    <property type="match status" value="1"/>
</dbReference>
<sequence length="237" mass="26555">MCGRYFLFRPPAELAQYAESALASNHPPSWNIAPTQESLVVRRHPQSGERHLDALRWGLVPHWAKDATGAARLMNARADGLAEKPSFREAFVKRRCLVPMDGFYEWRKDGDRKQAYAAALTSGEPMLVAGLWEGWKQPDGSWLRTYTVITTESNPKQALVHPRMPAILPPMLWDAWLGAEEATPDELLAMLEPCLAEELAIWPVDNRVGKFAENDAGLLQRDPLAVPPPELDDPPPF</sequence>
<dbReference type="InterPro" id="IPR036590">
    <property type="entry name" value="SRAP-like"/>
</dbReference>
<dbReference type="SUPFAM" id="SSF143081">
    <property type="entry name" value="BB1717-like"/>
    <property type="match status" value="1"/>
</dbReference>
<evidence type="ECO:0000313" key="10">
    <source>
        <dbReference type="Proteomes" id="UP001196870"/>
    </source>
</evidence>
<evidence type="ECO:0000256" key="5">
    <source>
        <dbReference type="ARBA" id="ARBA00023124"/>
    </source>
</evidence>
<evidence type="ECO:0000256" key="4">
    <source>
        <dbReference type="ARBA" id="ARBA00022801"/>
    </source>
</evidence>
<keyword evidence="3" id="KW-0227">DNA damage</keyword>
<evidence type="ECO:0000256" key="7">
    <source>
        <dbReference type="ARBA" id="ARBA00023239"/>
    </source>
</evidence>
<dbReference type="Pfam" id="PF02586">
    <property type="entry name" value="SRAP"/>
    <property type="match status" value="1"/>
</dbReference>
<evidence type="ECO:0000256" key="3">
    <source>
        <dbReference type="ARBA" id="ARBA00022763"/>
    </source>
</evidence>
<reference evidence="10" key="1">
    <citation type="journal article" date="2021" name="Syst. Appl. Microbiol.">
        <title>Roseomonas hellenica sp. nov., isolated from roots of wild-growing Alkanna tinctoria.</title>
        <authorList>
            <person name="Rat A."/>
            <person name="Naranjo H.D."/>
            <person name="Lebbe L."/>
            <person name="Cnockaert M."/>
            <person name="Krigas N."/>
            <person name="Grigoriadou K."/>
            <person name="Maloupa E."/>
            <person name="Willems A."/>
        </authorList>
    </citation>
    <scope>NUCLEOTIDE SEQUENCE [LARGE SCALE GENOMIC DNA]</scope>
    <source>
        <strain evidence="10">LMG 31523</strain>
    </source>
</reference>
<evidence type="ECO:0000256" key="6">
    <source>
        <dbReference type="ARBA" id="ARBA00023125"/>
    </source>
</evidence>
<keyword evidence="7" id="KW-0456">Lyase</keyword>
<keyword evidence="10" id="KW-1185">Reference proteome</keyword>
<evidence type="ECO:0000256" key="1">
    <source>
        <dbReference type="ARBA" id="ARBA00008136"/>
    </source>
</evidence>
<dbReference type="RefSeq" id="WP_211853420.1">
    <property type="nucleotide sequence ID" value="NZ_JAAGBB010000017.1"/>
</dbReference>
<keyword evidence="5" id="KW-0190">Covalent protein-DNA linkage</keyword>
<keyword evidence="6" id="KW-0238">DNA-binding</keyword>
<evidence type="ECO:0000256" key="8">
    <source>
        <dbReference type="RuleBase" id="RU364100"/>
    </source>
</evidence>
<dbReference type="Proteomes" id="UP001196870">
    <property type="component" value="Unassembled WGS sequence"/>
</dbReference>
<protein>
    <recommendedName>
        <fullName evidence="8">Abasic site processing protein</fullName>
        <ecNumber evidence="8">3.4.-.-</ecNumber>
    </recommendedName>
</protein>
<gene>
    <name evidence="9" type="ORF">GXW71_15440</name>
</gene>
<accession>A0ABS5EZL7</accession>
<comment type="caution">
    <text evidence="9">The sequence shown here is derived from an EMBL/GenBank/DDBJ whole genome shotgun (WGS) entry which is preliminary data.</text>
</comment>
<dbReference type="InterPro" id="IPR003738">
    <property type="entry name" value="SRAP"/>
</dbReference>
<name>A0ABS5EZL7_9PROT</name>
<keyword evidence="2 8" id="KW-0645">Protease</keyword>
<dbReference type="PANTHER" id="PTHR13604:SF0">
    <property type="entry name" value="ABASIC SITE PROCESSING PROTEIN HMCES"/>
    <property type="match status" value="1"/>
</dbReference>
<keyword evidence="4 8" id="KW-0378">Hydrolase</keyword>
<dbReference type="EC" id="3.4.-.-" evidence="8"/>
<dbReference type="PANTHER" id="PTHR13604">
    <property type="entry name" value="DC12-RELATED"/>
    <property type="match status" value="1"/>
</dbReference>